<reference evidence="2" key="1">
    <citation type="submission" date="2016-11" db="UniProtKB">
        <authorList>
            <consortium name="WormBaseParasite"/>
        </authorList>
    </citation>
    <scope>IDENTIFICATION</scope>
</reference>
<sequence length="66" mass="7377">MIPLETFVNSNNMEPLKNNVYNMTPTSCGRGRGRGGSWLLSRGHWGCKDSIAATFAWVIYNKLSLD</sequence>
<name>A0A1I7X4A0_HETBA</name>
<proteinExistence type="predicted"/>
<keyword evidence="1" id="KW-1185">Reference proteome</keyword>
<evidence type="ECO:0000313" key="1">
    <source>
        <dbReference type="Proteomes" id="UP000095283"/>
    </source>
</evidence>
<dbReference type="AlphaFoldDB" id="A0A1I7X4A0"/>
<protein>
    <submittedName>
        <fullName evidence="2">Ovule protein</fullName>
    </submittedName>
</protein>
<dbReference type="WBParaSite" id="Hba_12252">
    <property type="protein sequence ID" value="Hba_12252"/>
    <property type="gene ID" value="Hba_12252"/>
</dbReference>
<evidence type="ECO:0000313" key="2">
    <source>
        <dbReference type="WBParaSite" id="Hba_12252"/>
    </source>
</evidence>
<organism evidence="1 2">
    <name type="scientific">Heterorhabditis bacteriophora</name>
    <name type="common">Entomopathogenic nematode worm</name>
    <dbReference type="NCBI Taxonomy" id="37862"/>
    <lineage>
        <taxon>Eukaryota</taxon>
        <taxon>Metazoa</taxon>
        <taxon>Ecdysozoa</taxon>
        <taxon>Nematoda</taxon>
        <taxon>Chromadorea</taxon>
        <taxon>Rhabditida</taxon>
        <taxon>Rhabditina</taxon>
        <taxon>Rhabditomorpha</taxon>
        <taxon>Strongyloidea</taxon>
        <taxon>Heterorhabditidae</taxon>
        <taxon>Heterorhabditis</taxon>
    </lineage>
</organism>
<accession>A0A1I7X4A0</accession>
<dbReference type="Proteomes" id="UP000095283">
    <property type="component" value="Unplaced"/>
</dbReference>